<evidence type="ECO:0000256" key="5">
    <source>
        <dbReference type="ARBA" id="ARBA00023033"/>
    </source>
</evidence>
<evidence type="ECO:0000259" key="6">
    <source>
        <dbReference type="Pfam" id="PF01494"/>
    </source>
</evidence>
<gene>
    <name evidence="7" type="ORF">EDD42_3599</name>
</gene>
<keyword evidence="8" id="KW-1185">Reference proteome</keyword>
<protein>
    <submittedName>
        <fullName evidence="7">3-hydroxybenzoate 6-hydroxylase</fullName>
    </submittedName>
</protein>
<dbReference type="PRINTS" id="PR00420">
    <property type="entry name" value="RNGMNOXGNASE"/>
</dbReference>
<keyword evidence="5" id="KW-0503">Monooxygenase</keyword>
<dbReference type="SUPFAM" id="SSF51905">
    <property type="entry name" value="FAD/NAD(P)-binding domain"/>
    <property type="match status" value="1"/>
</dbReference>
<accession>A0A3N2C7J5</accession>
<sequence>MSSAERQGAFIIVGGGIAGLASALALAPHASSVTVLERNSRFQEVGAGIQLSPNAFAALDELGVKEAVLTRSIRVQRLTVLDAQSGGTLVDFPLDDRFEAQFGHPYAVVHRGALHRTLLDACRRLATIRLITNANVNGLTEHDDSITANLADGRVFVGDVLIGADGLNSSVRAQVVGDGAPEPAGHVVYRAVISAEQFPADLPARSSILWAGPDMHVVHYPLADGKSFNLVATRVEPVNEMFANRGIQAAWVRSAFASVAPPLRRLLDAPAHWRAWSIADRAPVHTWHRGRAVLMGDAAHPMLQYAAQGACQAIEDAVIFARLVGAVGANDAVASLGPARAGRTARVQQTARWLGDAIYHPAGVPRRARDVMLKSLDHAKLTASLQWLYAWTPDNGLALANTHATHDGELIRP</sequence>
<dbReference type="GO" id="GO:0071949">
    <property type="term" value="F:FAD binding"/>
    <property type="evidence" value="ECO:0007669"/>
    <property type="project" value="InterPro"/>
</dbReference>
<dbReference type="Pfam" id="PF01494">
    <property type="entry name" value="FAD_binding_3"/>
    <property type="match status" value="1"/>
</dbReference>
<dbReference type="RefSeq" id="WP_085511314.1">
    <property type="nucleotide sequence ID" value="NZ_FXAP01000002.1"/>
</dbReference>
<evidence type="ECO:0000256" key="4">
    <source>
        <dbReference type="ARBA" id="ARBA00023002"/>
    </source>
</evidence>
<keyword evidence="3" id="KW-0274">FAD</keyword>
<evidence type="ECO:0000256" key="1">
    <source>
        <dbReference type="ARBA" id="ARBA00001974"/>
    </source>
</evidence>
<dbReference type="GO" id="GO:0004497">
    <property type="term" value="F:monooxygenase activity"/>
    <property type="evidence" value="ECO:0007669"/>
    <property type="project" value="UniProtKB-KW"/>
</dbReference>
<dbReference type="PANTHER" id="PTHR13789:SF318">
    <property type="entry name" value="GERANYLGERANYL DIPHOSPHATE REDUCTASE"/>
    <property type="match status" value="1"/>
</dbReference>
<evidence type="ECO:0000313" key="8">
    <source>
        <dbReference type="Proteomes" id="UP000266915"/>
    </source>
</evidence>
<name>A0A3N2C7J5_9MICO</name>
<evidence type="ECO:0000256" key="3">
    <source>
        <dbReference type="ARBA" id="ARBA00022827"/>
    </source>
</evidence>
<proteinExistence type="predicted"/>
<dbReference type="InterPro" id="IPR002938">
    <property type="entry name" value="FAD-bd"/>
</dbReference>
<dbReference type="SUPFAM" id="SSF54373">
    <property type="entry name" value="FAD-linked reductases, C-terminal domain"/>
    <property type="match status" value="1"/>
</dbReference>
<organism evidence="7 8">
    <name type="scientific">Plantibacter flavus</name>
    <dbReference type="NCBI Taxonomy" id="150123"/>
    <lineage>
        <taxon>Bacteria</taxon>
        <taxon>Bacillati</taxon>
        <taxon>Actinomycetota</taxon>
        <taxon>Actinomycetes</taxon>
        <taxon>Micrococcales</taxon>
        <taxon>Microbacteriaceae</taxon>
        <taxon>Plantibacter</taxon>
    </lineage>
</organism>
<dbReference type="Proteomes" id="UP000266915">
    <property type="component" value="Unassembled WGS sequence"/>
</dbReference>
<dbReference type="EMBL" id="RKHL01000001">
    <property type="protein sequence ID" value="ROR83488.1"/>
    <property type="molecule type" value="Genomic_DNA"/>
</dbReference>
<comment type="caution">
    <text evidence="7">The sequence shown here is derived from an EMBL/GenBank/DDBJ whole genome shotgun (WGS) entry which is preliminary data.</text>
</comment>
<keyword evidence="4" id="KW-0560">Oxidoreductase</keyword>
<comment type="cofactor">
    <cofactor evidence="1">
        <name>FAD</name>
        <dbReference type="ChEBI" id="CHEBI:57692"/>
    </cofactor>
</comment>
<reference evidence="7 8" key="1">
    <citation type="submission" date="2018-11" db="EMBL/GenBank/DDBJ databases">
        <title>Sequencing the genomes of 1000 actinobacteria strains.</title>
        <authorList>
            <person name="Klenk H.-P."/>
        </authorList>
    </citation>
    <scope>NUCLEOTIDE SEQUENCE [LARGE SCALE GENOMIC DNA]</scope>
    <source>
        <strain evidence="7 8">DSM 14012</strain>
    </source>
</reference>
<dbReference type="InterPro" id="IPR036188">
    <property type="entry name" value="FAD/NAD-bd_sf"/>
</dbReference>
<feature type="domain" description="FAD-binding" evidence="6">
    <location>
        <begin position="11"/>
        <end position="347"/>
    </location>
</feature>
<dbReference type="Gene3D" id="3.50.50.60">
    <property type="entry name" value="FAD/NAD(P)-binding domain"/>
    <property type="match status" value="1"/>
</dbReference>
<dbReference type="AlphaFoldDB" id="A0A3N2C7J5"/>
<evidence type="ECO:0000313" key="7">
    <source>
        <dbReference type="EMBL" id="ROR83488.1"/>
    </source>
</evidence>
<evidence type="ECO:0000256" key="2">
    <source>
        <dbReference type="ARBA" id="ARBA00022630"/>
    </source>
</evidence>
<dbReference type="InterPro" id="IPR050493">
    <property type="entry name" value="FAD-dep_Monooxygenase_BioMet"/>
</dbReference>
<dbReference type="PANTHER" id="PTHR13789">
    <property type="entry name" value="MONOOXYGENASE"/>
    <property type="match status" value="1"/>
</dbReference>
<keyword evidence="2" id="KW-0285">Flavoprotein</keyword>